<dbReference type="CDD" id="cd20512">
    <property type="entry name" value="CYCLIN_CLBs_yeast_rpt2"/>
    <property type="match status" value="1"/>
</dbReference>
<dbReference type="Proteomes" id="UP000037136">
    <property type="component" value="Unassembled WGS sequence"/>
</dbReference>
<evidence type="ECO:0000256" key="4">
    <source>
        <dbReference type="RuleBase" id="RU000383"/>
    </source>
</evidence>
<evidence type="ECO:0000256" key="3">
    <source>
        <dbReference type="ARBA" id="ARBA00023306"/>
    </source>
</evidence>
<sequence length="661" mass="74173">MDARPYRPRGAENMMPQQHQRNKSATNVAMPPAAAAGIRGPAKRAAFGDLTNTAKNVIPARDEAKATIKVQPALASNNHNNYGHHNHNQLYTSQPSEISNVGGAKAINNNNNNNGKKETFFRPAYRSAALASKHRDVVDTRQAASKLVPAPLPDANAHLGKESCAVAFDELEPPAQVSFEGLPLQPRHHKSQPQLKAQPPTLRRTQSKQLDGLDAARAGFHPPGMLQRGVVVSADYVVYPGQLYPAIDREPLPEAQQEAEYGHKLPEIAEVPRQAPVSSGDGQTAALSEPEDCWDEVDDEEYDDQDQAYTTVHSLRCRDLTTGGVTTLLAPRVTAKVQRELHEARLEVQRTRPTNDIEEELWDVSMVAEYGEEIFEYMRELEIKMLPNPHYMEMQTEIQWSMRSVLMDWLVQVHNRFGLLPETLFLTVNYIDRFLSCKVVSIGKLQLVGATAILVASKYEEINCPSLEEIVYMVDGGYSLEEILKAERFMLSMLSFELGWPGPMSFLRRVSKADDYEVETRTLAKYFLELTIMDERFVASPPSFLAAGAHCLSRLVLKRGEWTKLHVHYSGYTWSQLKPLVVMLVECCDRPRLHHSAVYEKYKDRRFKEASTQVQRALDAGFTLPHHSMPVRRPQPRPPPVDDASGQRPYPNGALLVSTEG</sequence>
<evidence type="ECO:0000256" key="5">
    <source>
        <dbReference type="SAM" id="MobiDB-lite"/>
    </source>
</evidence>
<dbReference type="Pfam" id="PF02984">
    <property type="entry name" value="Cyclin_C"/>
    <property type="match status" value="1"/>
</dbReference>
<feature type="region of interest" description="Disordered" evidence="5">
    <location>
        <begin position="625"/>
        <end position="661"/>
    </location>
</feature>
<dbReference type="Gene3D" id="1.10.472.10">
    <property type="entry name" value="Cyclin-like"/>
    <property type="match status" value="2"/>
</dbReference>
<dbReference type="OrthoDB" id="5590282at2759"/>
<dbReference type="Pfam" id="PF00134">
    <property type="entry name" value="Cyclin_N"/>
    <property type="match status" value="1"/>
</dbReference>
<dbReference type="PROSITE" id="PS00292">
    <property type="entry name" value="CYCLINS"/>
    <property type="match status" value="1"/>
</dbReference>
<feature type="region of interest" description="Disordered" evidence="5">
    <location>
        <begin position="1"/>
        <end position="26"/>
    </location>
</feature>
<name>A0A2A9PI61_OPHUN</name>
<dbReference type="InterPro" id="IPR036915">
    <property type="entry name" value="Cyclin-like_sf"/>
</dbReference>
<keyword evidence="1" id="KW-0132">Cell division</keyword>
<comment type="similarity">
    <text evidence="4">Belongs to the cyclin family.</text>
</comment>
<dbReference type="AlphaFoldDB" id="A0A2A9PI61"/>
<evidence type="ECO:0000256" key="1">
    <source>
        <dbReference type="ARBA" id="ARBA00022618"/>
    </source>
</evidence>
<dbReference type="SMART" id="SM01332">
    <property type="entry name" value="Cyclin_C"/>
    <property type="match status" value="1"/>
</dbReference>
<dbReference type="SUPFAM" id="SSF47954">
    <property type="entry name" value="Cyclin-like"/>
    <property type="match status" value="2"/>
</dbReference>
<dbReference type="PANTHER" id="PTHR10177">
    <property type="entry name" value="CYCLINS"/>
    <property type="match status" value="1"/>
</dbReference>
<evidence type="ECO:0000259" key="6">
    <source>
        <dbReference type="SMART" id="SM00385"/>
    </source>
</evidence>
<evidence type="ECO:0000256" key="2">
    <source>
        <dbReference type="ARBA" id="ARBA00023127"/>
    </source>
</evidence>
<evidence type="ECO:0000259" key="7">
    <source>
        <dbReference type="SMART" id="SM01332"/>
    </source>
</evidence>
<dbReference type="InterPro" id="IPR006671">
    <property type="entry name" value="Cyclin_N"/>
</dbReference>
<dbReference type="InterPro" id="IPR004367">
    <property type="entry name" value="Cyclin_C-dom"/>
</dbReference>
<feature type="domain" description="Cyclin-like" evidence="6">
    <location>
        <begin position="408"/>
        <end position="492"/>
    </location>
</feature>
<dbReference type="STRING" id="268505.A0A2A9PI61"/>
<dbReference type="FunFam" id="1.10.472.10:FF:000001">
    <property type="entry name" value="G2/mitotic-specific cyclin"/>
    <property type="match status" value="1"/>
</dbReference>
<dbReference type="GO" id="GO:0051301">
    <property type="term" value="P:cell division"/>
    <property type="evidence" value="ECO:0007669"/>
    <property type="project" value="UniProtKB-KW"/>
</dbReference>
<reference evidence="8 9" key="2">
    <citation type="journal article" date="2017" name="Sci. Rep.">
        <title>Ant-infecting Ophiocordyceps genomes reveal a high diversity of potential behavioral manipulation genes and a possible major role for enterotoxins.</title>
        <authorList>
            <person name="de Bekker C."/>
            <person name="Ohm R.A."/>
            <person name="Evans H.C."/>
            <person name="Brachmann A."/>
            <person name="Hughes D.P."/>
        </authorList>
    </citation>
    <scope>NUCLEOTIDE SEQUENCE [LARGE SCALE GENOMIC DNA]</scope>
    <source>
        <strain evidence="8 9">SC16a</strain>
    </source>
</reference>
<dbReference type="CDD" id="cd20568">
    <property type="entry name" value="CYCLIN_CLBs_yeast_rpt1"/>
    <property type="match status" value="1"/>
</dbReference>
<comment type="caution">
    <text evidence="8">The sequence shown here is derived from an EMBL/GenBank/DDBJ whole genome shotgun (WGS) entry which is preliminary data.</text>
</comment>
<dbReference type="InterPro" id="IPR013763">
    <property type="entry name" value="Cyclin-like_dom"/>
</dbReference>
<dbReference type="InterPro" id="IPR039361">
    <property type="entry name" value="Cyclin"/>
</dbReference>
<proteinExistence type="inferred from homology"/>
<keyword evidence="9" id="KW-1185">Reference proteome</keyword>
<organism evidence="8 9">
    <name type="scientific">Ophiocordyceps unilateralis</name>
    <name type="common">Zombie-ant fungus</name>
    <name type="synonym">Torrubia unilateralis</name>
    <dbReference type="NCBI Taxonomy" id="268505"/>
    <lineage>
        <taxon>Eukaryota</taxon>
        <taxon>Fungi</taxon>
        <taxon>Dikarya</taxon>
        <taxon>Ascomycota</taxon>
        <taxon>Pezizomycotina</taxon>
        <taxon>Sordariomycetes</taxon>
        <taxon>Hypocreomycetidae</taxon>
        <taxon>Hypocreales</taxon>
        <taxon>Ophiocordycipitaceae</taxon>
        <taxon>Ophiocordyceps</taxon>
    </lineage>
</organism>
<feature type="domain" description="Cyclin C-terminal" evidence="7">
    <location>
        <begin position="501"/>
        <end position="616"/>
    </location>
</feature>
<reference evidence="8 9" key="1">
    <citation type="journal article" date="2015" name="BMC Genomics">
        <title>Gene expression during zombie ant biting behavior reflects the complexity underlying fungal parasitic behavioral manipulation.</title>
        <authorList>
            <person name="de Bekker C."/>
            <person name="Ohm R.A."/>
            <person name="Loreto R.G."/>
            <person name="Sebastian A."/>
            <person name="Albert I."/>
            <person name="Merrow M."/>
            <person name="Brachmann A."/>
            <person name="Hughes D.P."/>
        </authorList>
    </citation>
    <scope>NUCLEOTIDE SEQUENCE [LARGE SCALE GENOMIC DNA]</scope>
    <source>
        <strain evidence="8 9">SC16a</strain>
    </source>
</reference>
<gene>
    <name evidence="8" type="ORF">XA68_10510</name>
</gene>
<keyword evidence="3" id="KW-0131">Cell cycle</keyword>
<feature type="compositionally biased region" description="Polar residues" evidence="5">
    <location>
        <begin position="15"/>
        <end position="26"/>
    </location>
</feature>
<evidence type="ECO:0000313" key="9">
    <source>
        <dbReference type="Proteomes" id="UP000037136"/>
    </source>
</evidence>
<protein>
    <submittedName>
        <fullName evidence="8">Uncharacterized protein</fullName>
    </submittedName>
</protein>
<dbReference type="InterPro" id="IPR048258">
    <property type="entry name" value="Cyclins_cyclin-box"/>
</dbReference>
<accession>A0A2A9PI61</accession>
<dbReference type="EMBL" id="LAZP02000112">
    <property type="protein sequence ID" value="PFH60711.1"/>
    <property type="molecule type" value="Genomic_DNA"/>
</dbReference>
<feature type="region of interest" description="Disordered" evidence="5">
    <location>
        <begin position="185"/>
        <end position="207"/>
    </location>
</feature>
<feature type="domain" description="Cyclin-like" evidence="6">
    <location>
        <begin position="505"/>
        <end position="586"/>
    </location>
</feature>
<keyword evidence="2 4" id="KW-0195">Cyclin</keyword>
<dbReference type="SMART" id="SM00385">
    <property type="entry name" value="CYCLIN"/>
    <property type="match status" value="2"/>
</dbReference>
<evidence type="ECO:0000313" key="8">
    <source>
        <dbReference type="EMBL" id="PFH60711.1"/>
    </source>
</evidence>